<dbReference type="AlphaFoldDB" id="V7D339"/>
<reference evidence="1" key="1">
    <citation type="submission" date="2013-04" db="EMBL/GenBank/DDBJ databases">
        <authorList>
            <person name="Schmutz J."/>
            <person name="McClean P."/>
            <person name="Shu S."/>
            <person name="Cregan P."/>
            <person name="Rokhsar D."/>
            <person name="Jackson S."/>
        </authorList>
    </citation>
    <scope>NUCLEOTIDE SEQUENCE</scope>
</reference>
<organism evidence="1">
    <name type="scientific">Phaseolus vulgaris</name>
    <name type="common">Kidney bean</name>
    <name type="synonym">French bean</name>
    <dbReference type="NCBI Taxonomy" id="3885"/>
    <lineage>
        <taxon>Eukaryota</taxon>
        <taxon>Viridiplantae</taxon>
        <taxon>Streptophyta</taxon>
        <taxon>Embryophyta</taxon>
        <taxon>Tracheophyta</taxon>
        <taxon>Spermatophyta</taxon>
        <taxon>Magnoliopsida</taxon>
        <taxon>eudicotyledons</taxon>
        <taxon>Gunneridae</taxon>
        <taxon>Pentapetalae</taxon>
        <taxon>rosids</taxon>
        <taxon>fabids</taxon>
        <taxon>Fabales</taxon>
        <taxon>Fabaceae</taxon>
        <taxon>Papilionoideae</taxon>
        <taxon>50 kb inversion clade</taxon>
        <taxon>NPAAA clade</taxon>
        <taxon>indigoferoid/millettioid clade</taxon>
        <taxon>Phaseoleae</taxon>
        <taxon>Phaseolus</taxon>
    </lineage>
</organism>
<gene>
    <name evidence="1" type="ORF">PHAVU_L0006000g</name>
</gene>
<protein>
    <submittedName>
        <fullName evidence="1">Uncharacterized protein</fullName>
    </submittedName>
</protein>
<name>V7D339_PHAVU</name>
<accession>V7D339</accession>
<feature type="non-terminal residue" evidence="1">
    <location>
        <position position="1"/>
    </location>
</feature>
<sequence>LEASNCSKTNMYVNHEECRDEAQQESQTEPKWNEAGQEWLLLLQPNQNQAHFV</sequence>
<dbReference type="Gramene" id="ESW35980">
    <property type="protein sequence ID" value="ESW35980"/>
    <property type="gene ID" value="PHAVU_L0006000g"/>
</dbReference>
<dbReference type="EMBL" id="KI548528">
    <property type="protein sequence ID" value="ESW35980.1"/>
    <property type="molecule type" value="Genomic_DNA"/>
</dbReference>
<proteinExistence type="predicted"/>
<evidence type="ECO:0000313" key="1">
    <source>
        <dbReference type="EMBL" id="ESW35980.1"/>
    </source>
</evidence>